<evidence type="ECO:0000313" key="2">
    <source>
        <dbReference type="Proteomes" id="UP000018817"/>
    </source>
</evidence>
<sequence length="126" mass="14127">MEIWTPWETSRHARELIGPRTTQHEPVPEEDPPTLTDTWIGPLTCVRVVRRSRPDMCAFPHVWEAIEAFLDCSPSCTLTQAAVFGSMRLLRGISARSEGMGTMDAFYKQAQFSAWRTRNESSGAGG</sequence>
<dbReference type="GeneID" id="20177558"/>
<name>W2QP35_PHYN3</name>
<accession>W2QP35</accession>
<reference evidence="2" key="1">
    <citation type="submission" date="2011-12" db="EMBL/GenBank/DDBJ databases">
        <authorList>
            <consortium name="The Broad Institute Genome Sequencing Platform"/>
            <person name="Russ C."/>
            <person name="Tyler B."/>
            <person name="Panabieres F."/>
            <person name="Shan W."/>
            <person name="Tripathy S."/>
            <person name="Grunwald N."/>
            <person name="Machado M."/>
            <person name="Young S.K."/>
            <person name="Zeng Q."/>
            <person name="Gargeya S."/>
            <person name="Fitzgerald M."/>
            <person name="Haas B."/>
            <person name="Abouelleil A."/>
            <person name="Alvarado L."/>
            <person name="Arachchi H.M."/>
            <person name="Berlin A."/>
            <person name="Chapman S.B."/>
            <person name="Gearin G."/>
            <person name="Goldberg J."/>
            <person name="Griggs A."/>
            <person name="Gujja S."/>
            <person name="Hansen M."/>
            <person name="Heiman D."/>
            <person name="Howarth C."/>
            <person name="Larimer J."/>
            <person name="Lui A."/>
            <person name="MacDonald P.J.P."/>
            <person name="McCowen C."/>
            <person name="Montmayeur A."/>
            <person name="Murphy C."/>
            <person name="Neiman D."/>
            <person name="Pearson M."/>
            <person name="Priest M."/>
            <person name="Roberts A."/>
            <person name="Saif S."/>
            <person name="Shea T."/>
            <person name="Sisk P."/>
            <person name="Stolte C."/>
            <person name="Sykes S."/>
            <person name="Wortman J."/>
            <person name="Nusbaum C."/>
            <person name="Birren B."/>
        </authorList>
    </citation>
    <scope>NUCLEOTIDE SEQUENCE [LARGE SCALE GENOMIC DNA]</scope>
    <source>
        <strain evidence="2">INRA-310</strain>
    </source>
</reference>
<dbReference type="VEuPathDB" id="FungiDB:PPTG_07716"/>
<dbReference type="STRING" id="761204.W2QP35"/>
<gene>
    <name evidence="1" type="ORF">PPTG_07716</name>
</gene>
<evidence type="ECO:0000313" key="1">
    <source>
        <dbReference type="EMBL" id="ETN14726.1"/>
    </source>
</evidence>
<dbReference type="RefSeq" id="XP_008900238.1">
    <property type="nucleotide sequence ID" value="XM_008901990.1"/>
</dbReference>
<dbReference type="AlphaFoldDB" id="W2QP35"/>
<organism evidence="1 2">
    <name type="scientific">Phytophthora nicotianae (strain INRA-310)</name>
    <name type="common">Phytophthora parasitica</name>
    <dbReference type="NCBI Taxonomy" id="761204"/>
    <lineage>
        <taxon>Eukaryota</taxon>
        <taxon>Sar</taxon>
        <taxon>Stramenopiles</taxon>
        <taxon>Oomycota</taxon>
        <taxon>Peronosporomycetes</taxon>
        <taxon>Peronosporales</taxon>
        <taxon>Peronosporaceae</taxon>
        <taxon>Phytophthora</taxon>
    </lineage>
</organism>
<dbReference type="Proteomes" id="UP000018817">
    <property type="component" value="Unassembled WGS sequence"/>
</dbReference>
<reference evidence="1 2" key="2">
    <citation type="submission" date="2013-11" db="EMBL/GenBank/DDBJ databases">
        <title>The Genome Sequence of Phytophthora parasitica INRA-310.</title>
        <authorList>
            <consortium name="The Broad Institute Genomics Platform"/>
            <person name="Russ C."/>
            <person name="Tyler B."/>
            <person name="Panabieres F."/>
            <person name="Shan W."/>
            <person name="Tripathy S."/>
            <person name="Grunwald N."/>
            <person name="Machado M."/>
            <person name="Johnson C.S."/>
            <person name="Arredondo F."/>
            <person name="Hong C."/>
            <person name="Coffey M."/>
            <person name="Young S.K."/>
            <person name="Zeng Q."/>
            <person name="Gargeya S."/>
            <person name="Fitzgerald M."/>
            <person name="Abouelleil A."/>
            <person name="Alvarado L."/>
            <person name="Chapman S.B."/>
            <person name="Gainer-Dewar J."/>
            <person name="Goldberg J."/>
            <person name="Griggs A."/>
            <person name="Gujja S."/>
            <person name="Hansen M."/>
            <person name="Howarth C."/>
            <person name="Imamovic A."/>
            <person name="Ireland A."/>
            <person name="Larimer J."/>
            <person name="McCowan C."/>
            <person name="Murphy C."/>
            <person name="Pearson M."/>
            <person name="Poon T.W."/>
            <person name="Priest M."/>
            <person name="Roberts A."/>
            <person name="Saif S."/>
            <person name="Shea T."/>
            <person name="Sykes S."/>
            <person name="Wortman J."/>
            <person name="Nusbaum C."/>
            <person name="Birren B."/>
        </authorList>
    </citation>
    <scope>NUCLEOTIDE SEQUENCE [LARGE SCALE GENOMIC DNA]</scope>
    <source>
        <strain evidence="1 2">INRA-310</strain>
    </source>
</reference>
<protein>
    <submittedName>
        <fullName evidence="1">Uncharacterized protein</fullName>
    </submittedName>
</protein>
<proteinExistence type="predicted"/>
<dbReference type="EMBL" id="KI669572">
    <property type="protein sequence ID" value="ETN14726.1"/>
    <property type="molecule type" value="Genomic_DNA"/>
</dbReference>